<dbReference type="GO" id="GO:0003700">
    <property type="term" value="F:DNA-binding transcription factor activity"/>
    <property type="evidence" value="ECO:0007669"/>
    <property type="project" value="InterPro"/>
</dbReference>
<dbReference type="Proteomes" id="UP000309215">
    <property type="component" value="Unassembled WGS sequence"/>
</dbReference>
<name>A0A4U1JED4_9BACT</name>
<evidence type="ECO:0000313" key="6">
    <source>
        <dbReference type="EMBL" id="TKD09427.1"/>
    </source>
</evidence>
<dbReference type="Gene3D" id="1.10.10.60">
    <property type="entry name" value="Homeodomain-like"/>
    <property type="match status" value="1"/>
</dbReference>
<dbReference type="InterPro" id="IPR009057">
    <property type="entry name" value="Homeodomain-like_sf"/>
</dbReference>
<dbReference type="EMBL" id="SSMQ01000010">
    <property type="protein sequence ID" value="TKD09427.1"/>
    <property type="molecule type" value="Genomic_DNA"/>
</dbReference>
<evidence type="ECO:0000256" key="3">
    <source>
        <dbReference type="ARBA" id="ARBA00023163"/>
    </source>
</evidence>
<dbReference type="PROSITE" id="PS01124">
    <property type="entry name" value="HTH_ARAC_FAMILY_2"/>
    <property type="match status" value="1"/>
</dbReference>
<dbReference type="Pfam" id="PF12833">
    <property type="entry name" value="HTH_18"/>
    <property type="match status" value="1"/>
</dbReference>
<dbReference type="OrthoDB" id="9816010at2"/>
<protein>
    <submittedName>
        <fullName evidence="6">AraC family transcriptional regulator</fullName>
    </submittedName>
</protein>
<dbReference type="GO" id="GO:0005829">
    <property type="term" value="C:cytosol"/>
    <property type="evidence" value="ECO:0007669"/>
    <property type="project" value="TreeGrafter"/>
</dbReference>
<evidence type="ECO:0000256" key="2">
    <source>
        <dbReference type="ARBA" id="ARBA00023125"/>
    </source>
</evidence>
<dbReference type="PANTHER" id="PTHR47894">
    <property type="entry name" value="HTH-TYPE TRANSCRIPTIONAL REGULATOR GADX"/>
    <property type="match status" value="1"/>
</dbReference>
<feature type="domain" description="HTH araC/xylS-type" evidence="5">
    <location>
        <begin position="279"/>
        <end position="377"/>
    </location>
</feature>
<evidence type="ECO:0000256" key="1">
    <source>
        <dbReference type="ARBA" id="ARBA00023015"/>
    </source>
</evidence>
<dbReference type="GO" id="GO:0000976">
    <property type="term" value="F:transcription cis-regulatory region binding"/>
    <property type="evidence" value="ECO:0007669"/>
    <property type="project" value="TreeGrafter"/>
</dbReference>
<dbReference type="InterPro" id="IPR018060">
    <property type="entry name" value="HTH_AraC"/>
</dbReference>
<comment type="caution">
    <text evidence="6">The sequence shown here is derived from an EMBL/GenBank/DDBJ whole genome shotgun (WGS) entry which is preliminary data.</text>
</comment>
<dbReference type="SUPFAM" id="SSF46689">
    <property type="entry name" value="Homeodomain-like"/>
    <property type="match status" value="1"/>
</dbReference>
<reference evidence="6 7" key="1">
    <citation type="submission" date="2019-04" db="EMBL/GenBank/DDBJ databases">
        <authorList>
            <person name="Li Y."/>
            <person name="Wang J."/>
        </authorList>
    </citation>
    <scope>NUCLEOTIDE SEQUENCE [LARGE SCALE GENOMIC DNA]</scope>
    <source>
        <strain evidence="6 7">DSM 14668</strain>
    </source>
</reference>
<evidence type="ECO:0000259" key="5">
    <source>
        <dbReference type="PROSITE" id="PS01124"/>
    </source>
</evidence>
<evidence type="ECO:0000313" key="7">
    <source>
        <dbReference type="Proteomes" id="UP000309215"/>
    </source>
</evidence>
<evidence type="ECO:0000256" key="4">
    <source>
        <dbReference type="SAM" id="MobiDB-lite"/>
    </source>
</evidence>
<feature type="region of interest" description="Disordered" evidence="4">
    <location>
        <begin position="1"/>
        <end position="21"/>
    </location>
</feature>
<sequence>MARNKGTMARAKDTTSRAKGTLPRCEGKAAFVPAIVGAAMPARALVRPMRSQIVGPILAHLRSLGVDPSPLIEAFGLPPGAETAPDVVLPLAKLYAFLDEAGRLSNDPFLGVHVAAQLERGTYDLLEFSCLSAPTVREALVRIARYTALLNDLVVVTFEERGGVGLLQQRIPGAPLCLGRHANECFVVLVLLRTRALSGASVVPERAWFGHPAPRDTSALADTLGTQRLSFDAGATGLALPGAALDLPLVTSDPRLLSVLDRHAERSRVARERPHDFVGEVRQRVFEKLRGGAPELEEVARALSMSPRTLQRRLTEEGTTFQELVDGLRRELGGAYVRDTEMPLAEIAEALGYQETGAFLRAFKRWYGVAASQMRGARARSGAP</sequence>
<dbReference type="PANTHER" id="PTHR47894:SF1">
    <property type="entry name" value="HTH-TYPE TRANSCRIPTIONAL REGULATOR VQSM"/>
    <property type="match status" value="1"/>
</dbReference>
<gene>
    <name evidence="6" type="ORF">E8A74_11925</name>
</gene>
<organism evidence="6 7">
    <name type="scientific">Polyangium fumosum</name>
    <dbReference type="NCBI Taxonomy" id="889272"/>
    <lineage>
        <taxon>Bacteria</taxon>
        <taxon>Pseudomonadati</taxon>
        <taxon>Myxococcota</taxon>
        <taxon>Polyangia</taxon>
        <taxon>Polyangiales</taxon>
        <taxon>Polyangiaceae</taxon>
        <taxon>Polyangium</taxon>
    </lineage>
</organism>
<dbReference type="SMART" id="SM00342">
    <property type="entry name" value="HTH_ARAC"/>
    <property type="match status" value="1"/>
</dbReference>
<dbReference type="AlphaFoldDB" id="A0A4U1JED4"/>
<proteinExistence type="predicted"/>
<keyword evidence="3" id="KW-0804">Transcription</keyword>
<keyword evidence="7" id="KW-1185">Reference proteome</keyword>
<keyword evidence="1" id="KW-0805">Transcription regulation</keyword>
<keyword evidence="2" id="KW-0238">DNA-binding</keyword>
<dbReference type="Pfam" id="PF12625">
    <property type="entry name" value="Arabinose_bd"/>
    <property type="match status" value="1"/>
</dbReference>
<accession>A0A4U1JED4</accession>
<dbReference type="InterPro" id="IPR032687">
    <property type="entry name" value="AraC-type_N"/>
</dbReference>